<dbReference type="OrthoDB" id="289038at2759"/>
<dbReference type="AlphaFoldDB" id="A0A0D2LYL8"/>
<dbReference type="KEGG" id="mng:MNEG_11467"/>
<dbReference type="GO" id="GO:0004843">
    <property type="term" value="F:cysteine-type deubiquitinase activity"/>
    <property type="evidence" value="ECO:0007669"/>
    <property type="project" value="InterPro"/>
</dbReference>
<dbReference type="EMBL" id="KK102976">
    <property type="protein sequence ID" value="KIY96494.1"/>
    <property type="molecule type" value="Genomic_DNA"/>
</dbReference>
<comment type="similarity">
    <text evidence="1">Belongs to the peptidase C19 family.</text>
</comment>
<dbReference type="Gene3D" id="3.90.70.10">
    <property type="entry name" value="Cysteine proteinases"/>
    <property type="match status" value="1"/>
</dbReference>
<keyword evidence="4" id="KW-0378">Hydrolase</keyword>
<organism evidence="4 5">
    <name type="scientific">Monoraphidium neglectum</name>
    <dbReference type="NCBI Taxonomy" id="145388"/>
    <lineage>
        <taxon>Eukaryota</taxon>
        <taxon>Viridiplantae</taxon>
        <taxon>Chlorophyta</taxon>
        <taxon>core chlorophytes</taxon>
        <taxon>Chlorophyceae</taxon>
        <taxon>CS clade</taxon>
        <taxon>Sphaeropleales</taxon>
        <taxon>Selenastraceae</taxon>
        <taxon>Monoraphidium</taxon>
    </lineage>
</organism>
<dbReference type="STRING" id="145388.A0A0D2LYL8"/>
<dbReference type="PANTHER" id="PTHR24006:SF644">
    <property type="entry name" value="UBIQUITIN CARBOXYL-TERMINAL HYDROLASE 7"/>
    <property type="match status" value="1"/>
</dbReference>
<evidence type="ECO:0000259" key="3">
    <source>
        <dbReference type="PROSITE" id="PS50235"/>
    </source>
</evidence>
<dbReference type="SUPFAM" id="SSF54001">
    <property type="entry name" value="Cysteine proteinases"/>
    <property type="match status" value="1"/>
</dbReference>
<dbReference type="Pfam" id="PF22486">
    <property type="entry name" value="MATH_2"/>
    <property type="match status" value="1"/>
</dbReference>
<accession>A0A0D2LYL8</accession>
<dbReference type="CDD" id="cd00121">
    <property type="entry name" value="MATH"/>
    <property type="match status" value="1"/>
</dbReference>
<dbReference type="Gene3D" id="2.60.210.10">
    <property type="entry name" value="Apoptosis, Tumor Necrosis Factor Receptor Associated Protein 2, Chain A"/>
    <property type="match status" value="1"/>
</dbReference>
<dbReference type="GO" id="GO:0031647">
    <property type="term" value="P:regulation of protein stability"/>
    <property type="evidence" value="ECO:0007669"/>
    <property type="project" value="TreeGrafter"/>
</dbReference>
<dbReference type="RefSeq" id="XP_013895514.1">
    <property type="nucleotide sequence ID" value="XM_014040060.1"/>
</dbReference>
<reference evidence="4 5" key="1">
    <citation type="journal article" date="2013" name="BMC Genomics">
        <title>Reconstruction of the lipid metabolism for the microalga Monoraphidium neglectum from its genome sequence reveals characteristics suitable for biofuel production.</title>
        <authorList>
            <person name="Bogen C."/>
            <person name="Al-Dilaimi A."/>
            <person name="Albersmeier A."/>
            <person name="Wichmann J."/>
            <person name="Grundmann M."/>
            <person name="Rupp O."/>
            <person name="Lauersen K.J."/>
            <person name="Blifernez-Klassen O."/>
            <person name="Kalinowski J."/>
            <person name="Goesmann A."/>
            <person name="Mussgnug J.H."/>
            <person name="Kruse O."/>
        </authorList>
    </citation>
    <scope>NUCLEOTIDE SEQUENCE [LARGE SCALE GENOMIC DNA]</scope>
    <source>
        <strain evidence="4 5">SAG 48.87</strain>
    </source>
</reference>
<evidence type="ECO:0000259" key="2">
    <source>
        <dbReference type="PROSITE" id="PS50144"/>
    </source>
</evidence>
<dbReference type="GeneID" id="25728732"/>
<keyword evidence="5" id="KW-1185">Reference proteome</keyword>
<dbReference type="InterPro" id="IPR038765">
    <property type="entry name" value="Papain-like_cys_pep_sf"/>
</dbReference>
<gene>
    <name evidence="4" type="ORF">MNEG_11467</name>
</gene>
<feature type="domain" description="USP" evidence="3">
    <location>
        <begin position="193"/>
        <end position="404"/>
    </location>
</feature>
<evidence type="ECO:0000313" key="5">
    <source>
        <dbReference type="Proteomes" id="UP000054498"/>
    </source>
</evidence>
<dbReference type="InterPro" id="IPR008974">
    <property type="entry name" value="TRAF-like"/>
</dbReference>
<dbReference type="SUPFAM" id="SSF49599">
    <property type="entry name" value="TRAF domain-like"/>
    <property type="match status" value="1"/>
</dbReference>
<dbReference type="InterPro" id="IPR001394">
    <property type="entry name" value="Peptidase_C19_UCH"/>
</dbReference>
<dbReference type="PROSITE" id="PS00972">
    <property type="entry name" value="USP_1"/>
    <property type="match status" value="1"/>
</dbReference>
<dbReference type="PANTHER" id="PTHR24006">
    <property type="entry name" value="UBIQUITIN CARBOXYL-TERMINAL HYDROLASE"/>
    <property type="match status" value="1"/>
</dbReference>
<protein>
    <submittedName>
        <fullName evidence="4">Ubiquitin carboxyl-terminal hydrolase 7</fullName>
    </submittedName>
</protein>
<dbReference type="Pfam" id="PF00443">
    <property type="entry name" value="UCH"/>
    <property type="match status" value="1"/>
</dbReference>
<dbReference type="Proteomes" id="UP000054498">
    <property type="component" value="Unassembled WGS sequence"/>
</dbReference>
<dbReference type="GO" id="GO:0005829">
    <property type="term" value="C:cytosol"/>
    <property type="evidence" value="ECO:0007669"/>
    <property type="project" value="TreeGrafter"/>
</dbReference>
<dbReference type="PROSITE" id="PS50235">
    <property type="entry name" value="USP_3"/>
    <property type="match status" value="1"/>
</dbReference>
<name>A0A0D2LYL8_9CHLO</name>
<evidence type="ECO:0000313" key="4">
    <source>
        <dbReference type="EMBL" id="KIY96494.1"/>
    </source>
</evidence>
<dbReference type="InterPro" id="IPR002083">
    <property type="entry name" value="MATH/TRAF_dom"/>
</dbReference>
<dbReference type="GO" id="GO:0016579">
    <property type="term" value="P:protein deubiquitination"/>
    <property type="evidence" value="ECO:0007669"/>
    <property type="project" value="InterPro"/>
</dbReference>
<dbReference type="PROSITE" id="PS50144">
    <property type="entry name" value="MATH"/>
    <property type="match status" value="1"/>
</dbReference>
<dbReference type="InterPro" id="IPR018200">
    <property type="entry name" value="USP_CS"/>
</dbReference>
<sequence>MPAEDVDMDDSMDPVIEEVREEGQPMAIEVSEAVHEKDKAEEDAEMSGSYTWVLEGWPRPTKTKIHSEKFEIGTYIWRLLVIPGNDNQGEFLSVFLDSPEAPYTPAHLSPRAKFTLALESTLGREHDHKKDSEHLFTSQQMDWGFNQFVPLVDVADPAKGLIHEGGVLRIRVEVQVRRDERLSWDSRKETGYVGLKNQGATCYMNSLLQCLYYLPFFRKAVYHMPTSESDDPSKSMPLALQSVFYKLQYSRTPPSTKDLTKSFGWNTYDAFFQHDVQELNRVLCEKLDDKMKGTAVEKSINYLFEGHTESYVECTNVDVRSTKRESFMDIQLVVRGCRDVYDSFDKYCEVELLQGDNRYRTDSHGLQDACKGLKFEALPPVLQLHLRRFDYDYQRDTMLKVGEG</sequence>
<dbReference type="GO" id="GO:0005634">
    <property type="term" value="C:nucleus"/>
    <property type="evidence" value="ECO:0007669"/>
    <property type="project" value="TreeGrafter"/>
</dbReference>
<dbReference type="InterPro" id="IPR050164">
    <property type="entry name" value="Peptidase_C19"/>
</dbReference>
<dbReference type="InterPro" id="IPR028889">
    <property type="entry name" value="USP"/>
</dbReference>
<evidence type="ECO:0000256" key="1">
    <source>
        <dbReference type="ARBA" id="ARBA00009085"/>
    </source>
</evidence>
<feature type="domain" description="MATH" evidence="2">
    <location>
        <begin position="47"/>
        <end position="174"/>
    </location>
</feature>
<proteinExistence type="inferred from homology"/>